<dbReference type="Proteomes" id="UP001159427">
    <property type="component" value="Unassembled WGS sequence"/>
</dbReference>
<reference evidence="1 2" key="1">
    <citation type="submission" date="2022-05" db="EMBL/GenBank/DDBJ databases">
        <authorList>
            <consortium name="Genoscope - CEA"/>
            <person name="William W."/>
        </authorList>
    </citation>
    <scope>NUCLEOTIDE SEQUENCE [LARGE SCALE GENOMIC DNA]</scope>
</reference>
<protein>
    <submittedName>
        <fullName evidence="1">Uncharacterized protein</fullName>
    </submittedName>
</protein>
<sequence length="79" mass="8755">MTTFCEPESVLGDTISSFRKRHSTNRVLMDHLPSSIGSFQRADDTTVYSNCPAPELQRCTQELNSTLNTVSSKPDVTCT</sequence>
<evidence type="ECO:0000313" key="1">
    <source>
        <dbReference type="EMBL" id="CAH3020360.1"/>
    </source>
</evidence>
<keyword evidence="2" id="KW-1185">Reference proteome</keyword>
<evidence type="ECO:0000313" key="2">
    <source>
        <dbReference type="Proteomes" id="UP001159427"/>
    </source>
</evidence>
<proteinExistence type="predicted"/>
<comment type="caution">
    <text evidence="1">The sequence shown here is derived from an EMBL/GenBank/DDBJ whole genome shotgun (WGS) entry which is preliminary data.</text>
</comment>
<gene>
    <name evidence="1" type="ORF">PEVE_00006834</name>
</gene>
<organism evidence="1 2">
    <name type="scientific">Porites evermanni</name>
    <dbReference type="NCBI Taxonomy" id="104178"/>
    <lineage>
        <taxon>Eukaryota</taxon>
        <taxon>Metazoa</taxon>
        <taxon>Cnidaria</taxon>
        <taxon>Anthozoa</taxon>
        <taxon>Hexacorallia</taxon>
        <taxon>Scleractinia</taxon>
        <taxon>Fungiina</taxon>
        <taxon>Poritidae</taxon>
        <taxon>Porites</taxon>
    </lineage>
</organism>
<name>A0ABN8LTE6_9CNID</name>
<dbReference type="EMBL" id="CALNXI010000145">
    <property type="protein sequence ID" value="CAH3020360.1"/>
    <property type="molecule type" value="Genomic_DNA"/>
</dbReference>
<accession>A0ABN8LTE6</accession>